<evidence type="ECO:0000313" key="2">
    <source>
        <dbReference type="Proteomes" id="UP000887159"/>
    </source>
</evidence>
<proteinExistence type="predicted"/>
<reference evidence="1" key="1">
    <citation type="submission" date="2020-08" db="EMBL/GenBank/DDBJ databases">
        <title>Multicomponent nature underlies the extraordinary mechanical properties of spider dragline silk.</title>
        <authorList>
            <person name="Kono N."/>
            <person name="Nakamura H."/>
            <person name="Mori M."/>
            <person name="Yoshida Y."/>
            <person name="Ohtoshi R."/>
            <person name="Malay A.D."/>
            <person name="Moran D.A.P."/>
            <person name="Tomita M."/>
            <person name="Numata K."/>
            <person name="Arakawa K."/>
        </authorList>
    </citation>
    <scope>NUCLEOTIDE SEQUENCE</scope>
</reference>
<dbReference type="Gene3D" id="3.30.420.10">
    <property type="entry name" value="Ribonuclease H-like superfamily/Ribonuclease H"/>
    <property type="match status" value="1"/>
</dbReference>
<gene>
    <name evidence="1" type="ORF">TNCV_3450871</name>
</gene>
<protein>
    <submittedName>
        <fullName evidence="1">Transposable element Tc1 transposase</fullName>
    </submittedName>
</protein>
<dbReference type="InterPro" id="IPR036397">
    <property type="entry name" value="RNaseH_sf"/>
</dbReference>
<keyword evidence="2" id="KW-1185">Reference proteome</keyword>
<dbReference type="AlphaFoldDB" id="A0A8X6WJY2"/>
<dbReference type="GO" id="GO:0003676">
    <property type="term" value="F:nucleic acid binding"/>
    <property type="evidence" value="ECO:0007669"/>
    <property type="project" value="InterPro"/>
</dbReference>
<accession>A0A8X6WJY2</accession>
<name>A0A8X6WJY2_TRICX</name>
<dbReference type="Proteomes" id="UP000887159">
    <property type="component" value="Unassembled WGS sequence"/>
</dbReference>
<organism evidence="1 2">
    <name type="scientific">Trichonephila clavipes</name>
    <name type="common">Golden silk orbweaver</name>
    <name type="synonym">Nephila clavipes</name>
    <dbReference type="NCBI Taxonomy" id="2585209"/>
    <lineage>
        <taxon>Eukaryota</taxon>
        <taxon>Metazoa</taxon>
        <taxon>Ecdysozoa</taxon>
        <taxon>Arthropoda</taxon>
        <taxon>Chelicerata</taxon>
        <taxon>Arachnida</taxon>
        <taxon>Araneae</taxon>
        <taxon>Araneomorphae</taxon>
        <taxon>Entelegynae</taxon>
        <taxon>Araneoidea</taxon>
        <taxon>Nephilidae</taxon>
        <taxon>Trichonephila</taxon>
    </lineage>
</organism>
<sequence length="104" mass="12228">MCPDDHRRHVWRRPGQRADPAFIISHHTGPQQEVMYPSLIFQQNNVKPHTTRVAMNYLTAYQTLPWPAKPLDPSPNEHVWDMMGRRLHLPGNVDDLAQQLEQIW</sequence>
<evidence type="ECO:0000313" key="1">
    <source>
        <dbReference type="EMBL" id="GFY36384.1"/>
    </source>
</evidence>
<comment type="caution">
    <text evidence="1">The sequence shown here is derived from an EMBL/GenBank/DDBJ whole genome shotgun (WGS) entry which is preliminary data.</text>
</comment>
<dbReference type="EMBL" id="BMAU01021436">
    <property type="protein sequence ID" value="GFY36384.1"/>
    <property type="molecule type" value="Genomic_DNA"/>
</dbReference>